<dbReference type="OrthoDB" id="9792218at2"/>
<keyword evidence="3 6" id="KW-1133">Transmembrane helix</keyword>
<evidence type="ECO:0000256" key="3">
    <source>
        <dbReference type="ARBA" id="ARBA00022989"/>
    </source>
</evidence>
<evidence type="ECO:0000256" key="5">
    <source>
        <dbReference type="SAM" id="MobiDB-lite"/>
    </source>
</evidence>
<dbReference type="Pfam" id="PF00924">
    <property type="entry name" value="MS_channel_2nd"/>
    <property type="match status" value="1"/>
</dbReference>
<dbReference type="InterPro" id="IPR006685">
    <property type="entry name" value="MscS_channel_2nd"/>
</dbReference>
<dbReference type="Proteomes" id="UP000188324">
    <property type="component" value="Chromosome"/>
</dbReference>
<dbReference type="Gene3D" id="2.30.30.60">
    <property type="match status" value="1"/>
</dbReference>
<feature type="transmembrane region" description="Helical" evidence="6">
    <location>
        <begin position="89"/>
        <end position="107"/>
    </location>
</feature>
<proteinExistence type="predicted"/>
<keyword evidence="8" id="KW-1185">Reference proteome</keyword>
<dbReference type="AlphaFoldDB" id="A0A1Q2CFX2"/>
<dbReference type="RefSeq" id="WP_077342670.1">
    <property type="nucleotide sequence ID" value="NZ_CP019605.1"/>
</dbReference>
<protein>
    <submittedName>
        <fullName evidence="7">Uncharacterized protein</fullName>
    </submittedName>
</protein>
<feature type="transmembrane region" description="Helical" evidence="6">
    <location>
        <begin position="139"/>
        <end position="160"/>
    </location>
</feature>
<evidence type="ECO:0000313" key="8">
    <source>
        <dbReference type="Proteomes" id="UP000188324"/>
    </source>
</evidence>
<dbReference type="Gene3D" id="1.10.287.1260">
    <property type="match status" value="1"/>
</dbReference>
<dbReference type="SUPFAM" id="SSF50182">
    <property type="entry name" value="Sm-like ribonucleoproteins"/>
    <property type="match status" value="1"/>
</dbReference>
<accession>A0A1Q2CFX2</accession>
<feature type="region of interest" description="Disordered" evidence="5">
    <location>
        <begin position="416"/>
        <end position="491"/>
    </location>
</feature>
<evidence type="ECO:0000313" key="7">
    <source>
        <dbReference type="EMBL" id="AQP45022.1"/>
    </source>
</evidence>
<name>A0A1Q2CFX2_9ACTN</name>
<dbReference type="PANTHER" id="PTHR30566:SF25">
    <property type="entry name" value="INNER MEMBRANE PROTEIN"/>
    <property type="match status" value="1"/>
</dbReference>
<keyword evidence="4 6" id="KW-0472">Membrane</keyword>
<evidence type="ECO:0000256" key="4">
    <source>
        <dbReference type="ARBA" id="ARBA00023136"/>
    </source>
</evidence>
<feature type="transmembrane region" description="Helical" evidence="6">
    <location>
        <begin position="56"/>
        <end position="74"/>
    </location>
</feature>
<dbReference type="STRING" id="1610493.RPIT_09675"/>
<dbReference type="KEGG" id="tfl:RPIT_09675"/>
<dbReference type="EMBL" id="CP019605">
    <property type="protein sequence ID" value="AQP45022.1"/>
    <property type="molecule type" value="Genomic_DNA"/>
</dbReference>
<dbReference type="GO" id="GO:0016020">
    <property type="term" value="C:membrane"/>
    <property type="evidence" value="ECO:0007669"/>
    <property type="project" value="UniProtKB-SubCell"/>
</dbReference>
<evidence type="ECO:0000256" key="2">
    <source>
        <dbReference type="ARBA" id="ARBA00022692"/>
    </source>
</evidence>
<comment type="subcellular location">
    <subcellularLocation>
        <location evidence="1">Membrane</location>
    </subcellularLocation>
</comment>
<gene>
    <name evidence="7" type="ORF">RPIT_09675</name>
</gene>
<feature type="transmembrane region" description="Helical" evidence="6">
    <location>
        <begin position="15"/>
        <end position="36"/>
    </location>
</feature>
<dbReference type="GO" id="GO:0055085">
    <property type="term" value="P:transmembrane transport"/>
    <property type="evidence" value="ECO:0007669"/>
    <property type="project" value="InterPro"/>
</dbReference>
<dbReference type="InterPro" id="IPR010920">
    <property type="entry name" value="LSM_dom_sf"/>
</dbReference>
<evidence type="ECO:0000256" key="1">
    <source>
        <dbReference type="ARBA" id="ARBA00004370"/>
    </source>
</evidence>
<reference evidence="7 8" key="1">
    <citation type="journal article" date="2016" name="Int. J. Syst. Evol. Microbiol.">
        <title>Tessaracoccus flavus sp. nov., isolated from the drainage system of a lindane-producing factory.</title>
        <authorList>
            <person name="Kumari R."/>
            <person name="Singh P."/>
            <person name="Schumann P."/>
            <person name="Lal R."/>
        </authorList>
    </citation>
    <scope>NUCLEOTIDE SEQUENCE [LARGE SCALE GENOMIC DNA]</scope>
    <source>
        <strain evidence="7 8">RP1T</strain>
    </source>
</reference>
<dbReference type="PANTHER" id="PTHR30566">
    <property type="entry name" value="YNAI-RELATED MECHANOSENSITIVE ION CHANNEL"/>
    <property type="match status" value="1"/>
</dbReference>
<dbReference type="InterPro" id="IPR023408">
    <property type="entry name" value="MscS_beta-dom_sf"/>
</dbReference>
<evidence type="ECO:0000256" key="6">
    <source>
        <dbReference type="SAM" id="Phobius"/>
    </source>
</evidence>
<organism evidence="7 8">
    <name type="scientific">Tessaracoccus flavus</name>
    <dbReference type="NCBI Taxonomy" id="1610493"/>
    <lineage>
        <taxon>Bacteria</taxon>
        <taxon>Bacillati</taxon>
        <taxon>Actinomycetota</taxon>
        <taxon>Actinomycetes</taxon>
        <taxon>Propionibacteriales</taxon>
        <taxon>Propionibacteriaceae</taxon>
        <taxon>Tessaracoccus</taxon>
    </lineage>
</organism>
<keyword evidence="2 6" id="KW-0812">Transmembrane</keyword>
<sequence length="491" mass="54210">MDPDVEAVALDTITIVLYGLAGLAIGAVVSIVLSAIVRLIIRRNPSWEVVPRHLRLAHRIFLMLLGTGLGVAYATRPTAYNAAPEWRPVFMQVFVIAVIFAGAFVLARGIRAVQDLLTGRAQGDEETPHFRRIKTQMQVVSRVLIAVVWLCALAGALLTFEQFRAVGASLLASAGVLSIVAGLAAQSSLANVFAGMQIAFSDALRVGDLVVVEGEMGSIEEITLTYVVVQTWDDRRWIVPSNYFTTKKFENWTRREAKLLGTVELDLDWLVPVEAVRVELTRIVRASDLWDGRSANLQVTEATGGTVRLRAVVSAATSGQLWDLRCYVREELIAWIQEHAVYALPRTRLEPETTTAPPFEEREEFVAQVLSDWEEEKSDDNTALLPVPEDVFRPRPATADAREARSWIKAIRDQRAAMHPDHSPTPTESAEPAAEVTDPGSSKSPEARLYSGSPEAVERDRKMQGPGPADMAEREQTAIRRLQNKPTESDD</sequence>